<evidence type="ECO:0000313" key="1">
    <source>
        <dbReference type="EMBL" id="GAG33274.1"/>
    </source>
</evidence>
<organism evidence="1">
    <name type="scientific">marine sediment metagenome</name>
    <dbReference type="NCBI Taxonomy" id="412755"/>
    <lineage>
        <taxon>unclassified sequences</taxon>
        <taxon>metagenomes</taxon>
        <taxon>ecological metagenomes</taxon>
    </lineage>
</organism>
<proteinExistence type="predicted"/>
<name>X0WQK6_9ZZZZ</name>
<dbReference type="AlphaFoldDB" id="X0WQK6"/>
<sequence length="109" mass="12679">MVKGNKIKEISFLNGMMQTVSALGNLEQIQNIYRSDKFNTRDKNWVVDTCVAFDTGTWETGISQDKEENWTIAEQYKDRDEAKIGHEKWVKLLKEKPNVELEDINVWGV</sequence>
<accession>X0WQK6</accession>
<comment type="caution">
    <text evidence="1">The sequence shown here is derived from an EMBL/GenBank/DDBJ whole genome shotgun (WGS) entry which is preliminary data.</text>
</comment>
<gene>
    <name evidence="1" type="ORF">S01H1_68583</name>
</gene>
<dbReference type="EMBL" id="BARS01045485">
    <property type="protein sequence ID" value="GAG33274.1"/>
    <property type="molecule type" value="Genomic_DNA"/>
</dbReference>
<reference evidence="1" key="1">
    <citation type="journal article" date="2014" name="Front. Microbiol.">
        <title>High frequency of phylogenetically diverse reductive dehalogenase-homologous genes in deep subseafloor sedimentary metagenomes.</title>
        <authorList>
            <person name="Kawai M."/>
            <person name="Futagami T."/>
            <person name="Toyoda A."/>
            <person name="Takaki Y."/>
            <person name="Nishi S."/>
            <person name="Hori S."/>
            <person name="Arai W."/>
            <person name="Tsubouchi T."/>
            <person name="Morono Y."/>
            <person name="Uchiyama I."/>
            <person name="Ito T."/>
            <person name="Fujiyama A."/>
            <person name="Inagaki F."/>
            <person name="Takami H."/>
        </authorList>
    </citation>
    <scope>NUCLEOTIDE SEQUENCE</scope>
    <source>
        <strain evidence="1">Expedition CK06-06</strain>
    </source>
</reference>
<protein>
    <submittedName>
        <fullName evidence="1">Uncharacterized protein</fullName>
    </submittedName>
</protein>